<dbReference type="Gene3D" id="3.40.50.10810">
    <property type="entry name" value="Tandem AAA-ATPase domain"/>
    <property type="match status" value="1"/>
</dbReference>
<feature type="domain" description="RING-type" evidence="10">
    <location>
        <begin position="1080"/>
        <end position="1118"/>
    </location>
</feature>
<dbReference type="GO" id="GO:0006974">
    <property type="term" value="P:DNA damage response"/>
    <property type="evidence" value="ECO:0007669"/>
    <property type="project" value="TreeGrafter"/>
</dbReference>
<dbReference type="InterPro" id="IPR000330">
    <property type="entry name" value="SNF2_N"/>
</dbReference>
<evidence type="ECO:0000256" key="2">
    <source>
        <dbReference type="ARBA" id="ARBA00022741"/>
    </source>
</evidence>
<keyword evidence="14" id="KW-1185">Reference proteome</keyword>
<dbReference type="FunCoup" id="A0A1X2H2L1">
    <property type="interactions" value="465"/>
</dbReference>
<evidence type="ECO:0000256" key="4">
    <source>
        <dbReference type="ARBA" id="ARBA00022801"/>
    </source>
</evidence>
<dbReference type="SMART" id="SM00184">
    <property type="entry name" value="RING"/>
    <property type="match status" value="1"/>
</dbReference>
<organism evidence="13 14">
    <name type="scientific">Syncephalastrum racemosum</name>
    <name type="common">Filamentous fungus</name>
    <dbReference type="NCBI Taxonomy" id="13706"/>
    <lineage>
        <taxon>Eukaryota</taxon>
        <taxon>Fungi</taxon>
        <taxon>Fungi incertae sedis</taxon>
        <taxon>Mucoromycota</taxon>
        <taxon>Mucoromycotina</taxon>
        <taxon>Mucoromycetes</taxon>
        <taxon>Mucorales</taxon>
        <taxon>Syncephalastraceae</taxon>
        <taxon>Syncephalastrum</taxon>
    </lineage>
</organism>
<dbReference type="STRING" id="13706.A0A1X2H2L1"/>
<name>A0A1X2H2L1_SYNRA</name>
<dbReference type="InterPro" id="IPR001650">
    <property type="entry name" value="Helicase_C-like"/>
</dbReference>
<dbReference type="InParanoid" id="A0A1X2H2L1"/>
<dbReference type="InterPro" id="IPR014001">
    <property type="entry name" value="Helicase_ATP-bd"/>
</dbReference>
<comment type="caution">
    <text evidence="13">The sequence shown here is derived from an EMBL/GenBank/DDBJ whole genome shotgun (WGS) entry which is preliminary data.</text>
</comment>
<dbReference type="InterPro" id="IPR001841">
    <property type="entry name" value="Znf_RING"/>
</dbReference>
<evidence type="ECO:0000313" key="13">
    <source>
        <dbReference type="EMBL" id="ORY91261.1"/>
    </source>
</evidence>
<keyword evidence="8" id="KW-0175">Coiled coil</keyword>
<dbReference type="PANTHER" id="PTHR45865:SF1">
    <property type="entry name" value="E3 UBIQUITIN-PROTEIN LIGASE SHPRH"/>
    <property type="match status" value="1"/>
</dbReference>
<dbReference type="InterPro" id="IPR027417">
    <property type="entry name" value="P-loop_NTPase"/>
</dbReference>
<keyword evidence="6" id="KW-0067">ATP-binding</keyword>
<dbReference type="Pfam" id="PF26021">
    <property type="entry name" value="Ferritin_C144_05"/>
    <property type="match status" value="1"/>
</dbReference>
<feature type="compositionally biased region" description="Acidic residues" evidence="9">
    <location>
        <begin position="821"/>
        <end position="831"/>
    </location>
</feature>
<dbReference type="PROSITE" id="PS00518">
    <property type="entry name" value="ZF_RING_1"/>
    <property type="match status" value="1"/>
</dbReference>
<evidence type="ECO:0000256" key="5">
    <source>
        <dbReference type="ARBA" id="ARBA00022833"/>
    </source>
</evidence>
<evidence type="ECO:0000259" key="11">
    <source>
        <dbReference type="PROSITE" id="PS51192"/>
    </source>
</evidence>
<dbReference type="Pfam" id="PF13920">
    <property type="entry name" value="zf-C3HC4_3"/>
    <property type="match status" value="1"/>
</dbReference>
<protein>
    <submittedName>
        <fullName evidence="13">SNF2 family N-terminal domain-domain-containing protein</fullName>
    </submittedName>
</protein>
<evidence type="ECO:0000313" key="14">
    <source>
        <dbReference type="Proteomes" id="UP000242180"/>
    </source>
</evidence>
<evidence type="ECO:0000256" key="9">
    <source>
        <dbReference type="SAM" id="MobiDB-lite"/>
    </source>
</evidence>
<feature type="compositionally biased region" description="Basic and acidic residues" evidence="9">
    <location>
        <begin position="926"/>
        <end position="935"/>
    </location>
</feature>
<feature type="coiled-coil region" evidence="8">
    <location>
        <begin position="682"/>
        <end position="742"/>
    </location>
</feature>
<dbReference type="Gene3D" id="3.40.50.300">
    <property type="entry name" value="P-loop containing nucleotide triphosphate hydrolases"/>
    <property type="match status" value="1"/>
</dbReference>
<dbReference type="PANTHER" id="PTHR45865">
    <property type="entry name" value="E3 UBIQUITIN-PROTEIN LIGASE SHPRH FAMILY MEMBER"/>
    <property type="match status" value="1"/>
</dbReference>
<dbReference type="EMBL" id="MCGN01000011">
    <property type="protein sequence ID" value="ORY91261.1"/>
    <property type="molecule type" value="Genomic_DNA"/>
</dbReference>
<keyword evidence="1" id="KW-0479">Metal-binding</keyword>
<dbReference type="SMART" id="SM00490">
    <property type="entry name" value="HELICc"/>
    <property type="match status" value="1"/>
</dbReference>
<feature type="domain" description="Helicase C-terminal" evidence="12">
    <location>
        <begin position="1168"/>
        <end position="1335"/>
    </location>
</feature>
<dbReference type="OMA" id="KAVFFCA"/>
<dbReference type="InterPro" id="IPR013083">
    <property type="entry name" value="Znf_RING/FYVE/PHD"/>
</dbReference>
<dbReference type="GO" id="GO:0008270">
    <property type="term" value="F:zinc ion binding"/>
    <property type="evidence" value="ECO:0007669"/>
    <property type="project" value="UniProtKB-KW"/>
</dbReference>
<dbReference type="Proteomes" id="UP000242180">
    <property type="component" value="Unassembled WGS sequence"/>
</dbReference>
<evidence type="ECO:0000256" key="8">
    <source>
        <dbReference type="SAM" id="Coils"/>
    </source>
</evidence>
<reference evidence="13 14" key="1">
    <citation type="submission" date="2016-07" db="EMBL/GenBank/DDBJ databases">
        <title>Pervasive Adenine N6-methylation of Active Genes in Fungi.</title>
        <authorList>
            <consortium name="DOE Joint Genome Institute"/>
            <person name="Mondo S.J."/>
            <person name="Dannebaum R.O."/>
            <person name="Kuo R.C."/>
            <person name="Labutti K."/>
            <person name="Haridas S."/>
            <person name="Kuo A."/>
            <person name="Salamov A."/>
            <person name="Ahrendt S.R."/>
            <person name="Lipzen A."/>
            <person name="Sullivan W."/>
            <person name="Andreopoulos W.B."/>
            <person name="Clum A."/>
            <person name="Lindquist E."/>
            <person name="Daum C."/>
            <person name="Ramamoorthy G.K."/>
            <person name="Gryganskyi A."/>
            <person name="Culley D."/>
            <person name="Magnuson J.K."/>
            <person name="James T.Y."/>
            <person name="O'Malley M.A."/>
            <person name="Stajich J.E."/>
            <person name="Spatafora J.W."/>
            <person name="Visel A."/>
            <person name="Grigoriev I.V."/>
        </authorList>
    </citation>
    <scope>NUCLEOTIDE SEQUENCE [LARGE SCALE GENOMIC DNA]</scope>
    <source>
        <strain evidence="13 14">NRRL 2496</strain>
    </source>
</reference>
<keyword evidence="2" id="KW-0547">Nucleotide-binding</keyword>
<dbReference type="InterPro" id="IPR017907">
    <property type="entry name" value="Znf_RING_CS"/>
</dbReference>
<feature type="domain" description="Helicase ATP-binding" evidence="11">
    <location>
        <begin position="287"/>
        <end position="488"/>
    </location>
</feature>
<dbReference type="PROSITE" id="PS51192">
    <property type="entry name" value="HELICASE_ATP_BIND_1"/>
    <property type="match status" value="1"/>
</dbReference>
<evidence type="ECO:0000256" key="7">
    <source>
        <dbReference type="PROSITE-ProRule" id="PRU00175"/>
    </source>
</evidence>
<dbReference type="GO" id="GO:0016787">
    <property type="term" value="F:hydrolase activity"/>
    <property type="evidence" value="ECO:0007669"/>
    <property type="project" value="UniProtKB-KW"/>
</dbReference>
<evidence type="ECO:0000256" key="6">
    <source>
        <dbReference type="ARBA" id="ARBA00022840"/>
    </source>
</evidence>
<dbReference type="SMART" id="SM00487">
    <property type="entry name" value="DEXDc"/>
    <property type="match status" value="1"/>
</dbReference>
<dbReference type="Pfam" id="PF00176">
    <property type="entry name" value="SNF2-rel_dom"/>
    <property type="match status" value="1"/>
</dbReference>
<sequence length="1356" mass="155930">MLTFHGVASSAALEQWTLSLQNAPQRDYTESPRKRRKTSAVHLLRARMKADISPELSATLASLLTTLQEEAIQQITPECRSEIVTYAFDKLESFTLAIKDNEGRNLLAVEQLRDPAASNTDKGVASFIQFGLVLQNQETSLRVANMICQNGELAIDLDLLYEGKKLTRKAFAAFDSLCPSPLPPVSDTSIESFFHHLQPPVSEHVIKEAQPPKLLSTLTPFQTQNLVWMVEREGHRLHSDGVLPNTLPPDMLPFGWEEHHTADTEDLFYINRLSGAISPSWTESMKQNRYMIRRGGILADEMGLGKTVSVIALILLHHHNEIDETHPKQHQYPDYVLSPATLIIVPETISGQWEAEIKTHAPSLRVFRYYGVKDLDDKNSPITAEHMKDYDLVLTDYNVLQAEIYRAKTQENRSRRHAPKYPVRQSFLTRVLWFRVVLDEVQMADSSTSHIGKMALQIPRWYSWGVSGTPMKKSKYDDLFGLFHFLDFLTQDVTQMTGFFSTAGGWSAFWDITKRIMRRNVKSSLEHQIRIPAQKRNVFNVVFSRIEQDYYNGVQDECRRHAHIDWLEQHEWHIDEEREPEDVVNTYRQNMQRLRDWFLTLRQACVHPSIGTTERSRVGRNAHTLEEVLDAMIRENKDNVDLFSFRIAESRLRCGGMHELVEELGAAIALYQGGIKIVQANLDDNRAHLDNVKKRLHDLEESIRSKKEEDEIKHKETDDEAKLKANRNKEKLQDEITAFTQRVLKWLGILHRFYFYIAGAYHKHELESEEVQYYDKAAHVRREILQRPLERVTASRSELERHWDDFRPDDTRYTIGSGEDSGSETDSESEDGVSPFDGIAIFNSISRSLDLQLQYIVDWRENLRQLLCSDLVDNKDKETTGDEYEESLITQEKVFIYHEAYEKALRQRNKLLLGVEPPKSTVSKPKNPEDEKQDEDIKLLKDQITEKLESISAPELPGGLNNLLSVIQYKRGIPSHQDTRKASANEALEQIIATQRHLLEALENDYRKLSHLYNSRIEYFRALQEISDRVEDWKSRSPMQEISSLVEAEKKHQDALDRLSARSRYLQHMAADRDEVNEQCIICKSPYERGVCTPCGHVFCHDCAMMWFRQHKRCPQCNTAVALQSLHYITPDADNFSMLDTSHASKDSLEHKINALKIIGGRGAKIDSIVRHISFVKKTAGGKVVVFSQWNDTLGLIEQGLKQNSIGYVDLYRGGPKARRTHALDKFRNDPDTAVILLHSKSQSSGLTLTQAHTVIIVEPMINEALELQAINRVHRIGQTDETAVFWYIVKGTIEQRIHDIHEARRNRRLKREEQLNLPVDEQTETVDLTKKGIESVTDNDLRLCFTSSNLDGLDE</sequence>
<dbReference type="CDD" id="cd18793">
    <property type="entry name" value="SF2_C_SNF"/>
    <property type="match status" value="1"/>
</dbReference>
<dbReference type="InterPro" id="IPR059033">
    <property type="entry name" value="C144_05_dom"/>
</dbReference>
<dbReference type="PROSITE" id="PS51194">
    <property type="entry name" value="HELICASE_CTER"/>
    <property type="match status" value="1"/>
</dbReference>
<dbReference type="SUPFAM" id="SSF57850">
    <property type="entry name" value="RING/U-box"/>
    <property type="match status" value="1"/>
</dbReference>
<dbReference type="Gene3D" id="3.30.40.10">
    <property type="entry name" value="Zinc/RING finger domain, C3HC4 (zinc finger)"/>
    <property type="match status" value="1"/>
</dbReference>
<feature type="region of interest" description="Disordered" evidence="9">
    <location>
        <begin position="810"/>
        <end position="832"/>
    </location>
</feature>
<proteinExistence type="predicted"/>
<dbReference type="GO" id="GO:0000209">
    <property type="term" value="P:protein polyubiquitination"/>
    <property type="evidence" value="ECO:0007669"/>
    <property type="project" value="TreeGrafter"/>
</dbReference>
<evidence type="ECO:0000256" key="1">
    <source>
        <dbReference type="ARBA" id="ARBA00022723"/>
    </source>
</evidence>
<accession>A0A1X2H2L1</accession>
<dbReference type="PROSITE" id="PS50089">
    <property type="entry name" value="ZF_RING_2"/>
    <property type="match status" value="1"/>
</dbReference>
<keyword evidence="4" id="KW-0378">Hydrolase</keyword>
<dbReference type="InterPro" id="IPR038718">
    <property type="entry name" value="SNF2-like_sf"/>
</dbReference>
<dbReference type="GO" id="GO:0005634">
    <property type="term" value="C:nucleus"/>
    <property type="evidence" value="ECO:0007669"/>
    <property type="project" value="TreeGrafter"/>
</dbReference>
<dbReference type="InterPro" id="IPR052583">
    <property type="entry name" value="ATP-helicase/E3_Ub-Ligase"/>
</dbReference>
<gene>
    <name evidence="13" type="ORF">BCR43DRAFT_527862</name>
</gene>
<evidence type="ECO:0000256" key="3">
    <source>
        <dbReference type="ARBA" id="ARBA00022771"/>
    </source>
</evidence>
<keyword evidence="3 7" id="KW-0863">Zinc-finger</keyword>
<evidence type="ECO:0000259" key="12">
    <source>
        <dbReference type="PROSITE" id="PS51194"/>
    </source>
</evidence>
<feature type="region of interest" description="Disordered" evidence="9">
    <location>
        <begin position="916"/>
        <end position="935"/>
    </location>
</feature>
<dbReference type="OrthoDB" id="5330228at2759"/>
<keyword evidence="5" id="KW-0862">Zinc</keyword>
<dbReference type="GO" id="GO:0061630">
    <property type="term" value="F:ubiquitin protein ligase activity"/>
    <property type="evidence" value="ECO:0007669"/>
    <property type="project" value="TreeGrafter"/>
</dbReference>
<dbReference type="InterPro" id="IPR049730">
    <property type="entry name" value="SNF2/RAD54-like_C"/>
</dbReference>
<dbReference type="SUPFAM" id="SSF52540">
    <property type="entry name" value="P-loop containing nucleoside triphosphate hydrolases"/>
    <property type="match status" value="2"/>
</dbReference>
<dbReference type="Pfam" id="PF00271">
    <property type="entry name" value="Helicase_C"/>
    <property type="match status" value="1"/>
</dbReference>
<evidence type="ECO:0000259" key="10">
    <source>
        <dbReference type="PROSITE" id="PS50089"/>
    </source>
</evidence>
<dbReference type="GO" id="GO:0005524">
    <property type="term" value="F:ATP binding"/>
    <property type="evidence" value="ECO:0007669"/>
    <property type="project" value="InterPro"/>
</dbReference>